<dbReference type="OrthoDB" id="1190814at2"/>
<evidence type="ECO:0000313" key="2">
    <source>
        <dbReference type="EMBL" id="RZS75639.1"/>
    </source>
</evidence>
<proteinExistence type="predicted"/>
<sequence>MQKSIFKMFCCCLAAASMAACSKSNDAAPDTDKPTTVSTGVYSIVNLAADTLATSASDARPLYFSLEQNKIVPESERYTTNWDICFSSIYNSSVHANNGKAKGTPGYGGPGNGGIYLVVDEAFDKSYGYDTEAHKPTVLPIPQSLFDDAFAAVKTVPVADDQFNTKDAVSLDHFQGSLDGWGYYDFYGSLFPGNPKKSHIVYTLPRTMIIRTAKGKYAKVTIKSIYKDSPENPTRDNRPGFVTLKFAIQMDGSKNLDITNNPS</sequence>
<reference evidence="2 3" key="1">
    <citation type="submission" date="2019-02" db="EMBL/GenBank/DDBJ databases">
        <title>Genomic Encyclopedia of Type Strains, Phase IV (KMG-IV): sequencing the most valuable type-strain genomes for metagenomic binning, comparative biology and taxonomic classification.</title>
        <authorList>
            <person name="Goeker M."/>
        </authorList>
    </citation>
    <scope>NUCLEOTIDE SEQUENCE [LARGE SCALE GENOMIC DNA]</scope>
    <source>
        <strain evidence="2 3">DSM 18116</strain>
    </source>
</reference>
<comment type="caution">
    <text evidence="2">The sequence shown here is derived from an EMBL/GenBank/DDBJ whole genome shotgun (WGS) entry which is preliminary data.</text>
</comment>
<protein>
    <recommendedName>
        <fullName evidence="4">Heme-binding HmuY-like protein</fullName>
    </recommendedName>
</protein>
<organism evidence="2 3">
    <name type="scientific">Pseudobacter ginsenosidimutans</name>
    <dbReference type="NCBI Taxonomy" id="661488"/>
    <lineage>
        <taxon>Bacteria</taxon>
        <taxon>Pseudomonadati</taxon>
        <taxon>Bacteroidota</taxon>
        <taxon>Chitinophagia</taxon>
        <taxon>Chitinophagales</taxon>
        <taxon>Chitinophagaceae</taxon>
        <taxon>Pseudobacter</taxon>
    </lineage>
</organism>
<dbReference type="EMBL" id="SGXA01000001">
    <property type="protein sequence ID" value="RZS75639.1"/>
    <property type="molecule type" value="Genomic_DNA"/>
</dbReference>
<dbReference type="Pfam" id="PF14064">
    <property type="entry name" value="HmuY"/>
    <property type="match status" value="1"/>
</dbReference>
<dbReference type="PROSITE" id="PS51257">
    <property type="entry name" value="PROKAR_LIPOPROTEIN"/>
    <property type="match status" value="1"/>
</dbReference>
<keyword evidence="3" id="KW-1185">Reference proteome</keyword>
<evidence type="ECO:0008006" key="4">
    <source>
        <dbReference type="Google" id="ProtNLM"/>
    </source>
</evidence>
<evidence type="ECO:0000313" key="3">
    <source>
        <dbReference type="Proteomes" id="UP000293874"/>
    </source>
</evidence>
<gene>
    <name evidence="2" type="ORF">EV199_1511</name>
</gene>
<keyword evidence="1" id="KW-0732">Signal</keyword>
<dbReference type="RefSeq" id="WP_130539991.1">
    <property type="nucleotide sequence ID" value="NZ_CP042431.1"/>
</dbReference>
<feature type="signal peptide" evidence="1">
    <location>
        <begin position="1"/>
        <end position="19"/>
    </location>
</feature>
<dbReference type="InterPro" id="IPR025921">
    <property type="entry name" value="HmuY"/>
</dbReference>
<dbReference type="AlphaFoldDB" id="A0A4Q7N3T6"/>
<dbReference type="Proteomes" id="UP000293874">
    <property type="component" value="Unassembled WGS sequence"/>
</dbReference>
<accession>A0A4Q7N3T6</accession>
<feature type="chain" id="PRO_5020766588" description="Heme-binding HmuY-like protein" evidence="1">
    <location>
        <begin position="20"/>
        <end position="263"/>
    </location>
</feature>
<evidence type="ECO:0000256" key="1">
    <source>
        <dbReference type="SAM" id="SignalP"/>
    </source>
</evidence>
<name>A0A4Q7N3T6_9BACT</name>